<protein>
    <submittedName>
        <fullName evidence="3">Uncharacterized protein</fullName>
    </submittedName>
</protein>
<dbReference type="PANTHER" id="PTHR24106">
    <property type="entry name" value="NACHT, LRR AND CARD DOMAINS-CONTAINING"/>
    <property type="match status" value="1"/>
</dbReference>
<proteinExistence type="predicted"/>
<organism evidence="3 4">
    <name type="scientific">Oryzias sinensis</name>
    <name type="common">Chinese medaka</name>
    <dbReference type="NCBI Taxonomy" id="183150"/>
    <lineage>
        <taxon>Eukaryota</taxon>
        <taxon>Metazoa</taxon>
        <taxon>Chordata</taxon>
        <taxon>Craniata</taxon>
        <taxon>Vertebrata</taxon>
        <taxon>Euteleostomi</taxon>
        <taxon>Actinopterygii</taxon>
        <taxon>Neopterygii</taxon>
        <taxon>Teleostei</taxon>
        <taxon>Neoteleostei</taxon>
        <taxon>Acanthomorphata</taxon>
        <taxon>Ovalentaria</taxon>
        <taxon>Atherinomorphae</taxon>
        <taxon>Beloniformes</taxon>
        <taxon>Adrianichthyidae</taxon>
        <taxon>Oryziinae</taxon>
        <taxon>Oryzias</taxon>
    </lineage>
</organism>
<dbReference type="SUPFAM" id="SSF52047">
    <property type="entry name" value="RNI-like"/>
    <property type="match status" value="1"/>
</dbReference>
<name>A0A8C7Y099_9TELE</name>
<keyword evidence="1" id="KW-0433">Leucine-rich repeat</keyword>
<accession>A0A8C7Y099</accession>
<dbReference type="GeneTree" id="ENSGT01150000286911"/>
<sequence>MSYTAPHVWICVTSPPLISPHRLSNCGLSESECEVVVSALNSNPSHLTGLDLSNNQLTVSTVKVLCAGLESPNSRLQILRLESCNLSEISCDALVSALKSNPSHLTELDLSGNKDLYDSGVKHFCGLLESPECRLKSLRLDDCGLSKASCDALVSALRSAGNHLTELDLRGNRLEDSNVGPLQDLMKSPDCNLCTLRSDSEAPAKLQRLR</sequence>
<evidence type="ECO:0000256" key="1">
    <source>
        <dbReference type="ARBA" id="ARBA00022614"/>
    </source>
</evidence>
<dbReference type="Pfam" id="PF00560">
    <property type="entry name" value="LRR_1"/>
    <property type="match status" value="1"/>
</dbReference>
<dbReference type="SMART" id="SM00368">
    <property type="entry name" value="LRR_RI"/>
    <property type="match status" value="5"/>
</dbReference>
<dbReference type="Pfam" id="PF13516">
    <property type="entry name" value="LRR_6"/>
    <property type="match status" value="2"/>
</dbReference>
<dbReference type="Gene3D" id="3.80.10.10">
    <property type="entry name" value="Ribonuclease Inhibitor"/>
    <property type="match status" value="1"/>
</dbReference>
<evidence type="ECO:0000313" key="4">
    <source>
        <dbReference type="Proteomes" id="UP000694383"/>
    </source>
</evidence>
<dbReference type="Ensembl" id="ENSOSIT00000022553.1">
    <property type="protein sequence ID" value="ENSOSIP00000021369.1"/>
    <property type="gene ID" value="ENSOSIG00000011301.1"/>
</dbReference>
<reference evidence="3" key="1">
    <citation type="submission" date="2025-08" db="UniProtKB">
        <authorList>
            <consortium name="Ensembl"/>
        </authorList>
    </citation>
    <scope>IDENTIFICATION</scope>
</reference>
<evidence type="ECO:0000313" key="3">
    <source>
        <dbReference type="Ensembl" id="ENSOSIP00000021369.1"/>
    </source>
</evidence>
<keyword evidence="2" id="KW-0677">Repeat</keyword>
<dbReference type="AlphaFoldDB" id="A0A8C7Y099"/>
<dbReference type="InterPro" id="IPR051261">
    <property type="entry name" value="NLR"/>
</dbReference>
<dbReference type="InterPro" id="IPR032675">
    <property type="entry name" value="LRR_dom_sf"/>
</dbReference>
<dbReference type="InterPro" id="IPR001611">
    <property type="entry name" value="Leu-rich_rpt"/>
</dbReference>
<dbReference type="Proteomes" id="UP000694383">
    <property type="component" value="Unplaced"/>
</dbReference>
<evidence type="ECO:0000256" key="2">
    <source>
        <dbReference type="ARBA" id="ARBA00022737"/>
    </source>
</evidence>
<keyword evidence="4" id="KW-1185">Reference proteome</keyword>
<reference evidence="3" key="2">
    <citation type="submission" date="2025-09" db="UniProtKB">
        <authorList>
            <consortium name="Ensembl"/>
        </authorList>
    </citation>
    <scope>IDENTIFICATION</scope>
</reference>